<gene>
    <name evidence="1" type="ORF">OUZ56_001746</name>
</gene>
<reference evidence="1 2" key="1">
    <citation type="journal article" date="2023" name="Nucleic Acids Res.">
        <title>The hologenome of Daphnia magna reveals possible DNA methylation and microbiome-mediated evolution of the host genome.</title>
        <authorList>
            <person name="Chaturvedi A."/>
            <person name="Li X."/>
            <person name="Dhandapani V."/>
            <person name="Marshall H."/>
            <person name="Kissane S."/>
            <person name="Cuenca-Cambronero M."/>
            <person name="Asole G."/>
            <person name="Calvet F."/>
            <person name="Ruiz-Romero M."/>
            <person name="Marangio P."/>
            <person name="Guigo R."/>
            <person name="Rago D."/>
            <person name="Mirbahai L."/>
            <person name="Eastwood N."/>
            <person name="Colbourne J.K."/>
            <person name="Zhou J."/>
            <person name="Mallon E."/>
            <person name="Orsini L."/>
        </authorList>
    </citation>
    <scope>NUCLEOTIDE SEQUENCE [LARGE SCALE GENOMIC DNA]</scope>
    <source>
        <strain evidence="1">LRV0_1</strain>
    </source>
</reference>
<name>A0ABR0A3L4_9CRUS</name>
<protein>
    <submittedName>
        <fullName evidence="1">Uncharacterized protein</fullName>
    </submittedName>
</protein>
<proteinExistence type="predicted"/>
<dbReference type="Proteomes" id="UP001234178">
    <property type="component" value="Unassembled WGS sequence"/>
</dbReference>
<evidence type="ECO:0000313" key="2">
    <source>
        <dbReference type="Proteomes" id="UP001234178"/>
    </source>
</evidence>
<accession>A0ABR0A3L4</accession>
<keyword evidence="2" id="KW-1185">Reference proteome</keyword>
<dbReference type="EMBL" id="JAOYFB010000036">
    <property type="protein sequence ID" value="KAK4019738.1"/>
    <property type="molecule type" value="Genomic_DNA"/>
</dbReference>
<evidence type="ECO:0000313" key="1">
    <source>
        <dbReference type="EMBL" id="KAK4019738.1"/>
    </source>
</evidence>
<sequence length="62" mass="7043">MFHHNLKKQRNKKWCFLSNSLPYDKRMLVVDPILHDDSIKGPVNKAVDPDGLSSALPRSNVA</sequence>
<comment type="caution">
    <text evidence="1">The sequence shown here is derived from an EMBL/GenBank/DDBJ whole genome shotgun (WGS) entry which is preliminary data.</text>
</comment>
<organism evidence="1 2">
    <name type="scientific">Daphnia magna</name>
    <dbReference type="NCBI Taxonomy" id="35525"/>
    <lineage>
        <taxon>Eukaryota</taxon>
        <taxon>Metazoa</taxon>
        <taxon>Ecdysozoa</taxon>
        <taxon>Arthropoda</taxon>
        <taxon>Crustacea</taxon>
        <taxon>Branchiopoda</taxon>
        <taxon>Diplostraca</taxon>
        <taxon>Cladocera</taxon>
        <taxon>Anomopoda</taxon>
        <taxon>Daphniidae</taxon>
        <taxon>Daphnia</taxon>
    </lineage>
</organism>